<dbReference type="SUPFAM" id="SSF52540">
    <property type="entry name" value="P-loop containing nucleoside triphosphate hydrolases"/>
    <property type="match status" value="1"/>
</dbReference>
<evidence type="ECO:0000313" key="8">
    <source>
        <dbReference type="EMBL" id="KAJ9537148.1"/>
    </source>
</evidence>
<keyword evidence="6" id="KW-0812">Transmembrane</keyword>
<dbReference type="EMBL" id="JARYMX010000008">
    <property type="protein sequence ID" value="KAJ9537148.1"/>
    <property type="molecule type" value="Genomic_DNA"/>
</dbReference>
<comment type="similarity">
    <text evidence="5">Belongs to the TRAFAC class myosin-kinesin ATPase superfamily. Kinesin family.</text>
</comment>
<evidence type="ECO:0000256" key="6">
    <source>
        <dbReference type="SAM" id="Phobius"/>
    </source>
</evidence>
<evidence type="ECO:0000259" key="7">
    <source>
        <dbReference type="PROSITE" id="PS50067"/>
    </source>
</evidence>
<dbReference type="Proteomes" id="UP001172457">
    <property type="component" value="Chromosome 8"/>
</dbReference>
<evidence type="ECO:0000313" key="9">
    <source>
        <dbReference type="Proteomes" id="UP001172457"/>
    </source>
</evidence>
<feature type="non-terminal residue" evidence="8">
    <location>
        <position position="1"/>
    </location>
</feature>
<evidence type="ECO:0000256" key="5">
    <source>
        <dbReference type="PROSITE-ProRule" id="PRU00283"/>
    </source>
</evidence>
<comment type="caution">
    <text evidence="8">The sequence shown here is derived from an EMBL/GenBank/DDBJ whole genome shotgun (WGS) entry which is preliminary data.</text>
</comment>
<keyword evidence="9" id="KW-1185">Reference proteome</keyword>
<protein>
    <recommendedName>
        <fullName evidence="7">Kinesin motor domain-containing protein</fullName>
    </recommendedName>
</protein>
<keyword evidence="3 5" id="KW-0067">ATP-binding</keyword>
<dbReference type="GO" id="GO:0007018">
    <property type="term" value="P:microtubule-based movement"/>
    <property type="evidence" value="ECO:0007669"/>
    <property type="project" value="InterPro"/>
</dbReference>
<feature type="transmembrane region" description="Helical" evidence="6">
    <location>
        <begin position="147"/>
        <end position="165"/>
    </location>
</feature>
<name>A0AA38S7C9_9ASTR</name>
<keyword evidence="2 5" id="KW-0547">Nucleotide-binding</keyword>
<evidence type="ECO:0000256" key="2">
    <source>
        <dbReference type="ARBA" id="ARBA00022741"/>
    </source>
</evidence>
<dbReference type="PANTHER" id="PTHR47972">
    <property type="entry name" value="KINESIN-LIKE PROTEIN KLP-3"/>
    <property type="match status" value="1"/>
</dbReference>
<dbReference type="PROSITE" id="PS50067">
    <property type="entry name" value="KINESIN_MOTOR_2"/>
    <property type="match status" value="1"/>
</dbReference>
<dbReference type="Gene3D" id="3.40.850.10">
    <property type="entry name" value="Kinesin motor domain"/>
    <property type="match status" value="1"/>
</dbReference>
<proteinExistence type="inferred from homology"/>
<keyword evidence="4 5" id="KW-0505">Motor protein</keyword>
<dbReference type="GO" id="GO:0008017">
    <property type="term" value="F:microtubule binding"/>
    <property type="evidence" value="ECO:0007669"/>
    <property type="project" value="InterPro"/>
</dbReference>
<organism evidence="8 9">
    <name type="scientific">Centaurea solstitialis</name>
    <name type="common">yellow star-thistle</name>
    <dbReference type="NCBI Taxonomy" id="347529"/>
    <lineage>
        <taxon>Eukaryota</taxon>
        <taxon>Viridiplantae</taxon>
        <taxon>Streptophyta</taxon>
        <taxon>Embryophyta</taxon>
        <taxon>Tracheophyta</taxon>
        <taxon>Spermatophyta</taxon>
        <taxon>Magnoliopsida</taxon>
        <taxon>eudicotyledons</taxon>
        <taxon>Gunneridae</taxon>
        <taxon>Pentapetalae</taxon>
        <taxon>asterids</taxon>
        <taxon>campanulids</taxon>
        <taxon>Asterales</taxon>
        <taxon>Asteraceae</taxon>
        <taxon>Carduoideae</taxon>
        <taxon>Cardueae</taxon>
        <taxon>Centaureinae</taxon>
        <taxon>Centaurea</taxon>
    </lineage>
</organism>
<reference evidence="8" key="1">
    <citation type="submission" date="2023-03" db="EMBL/GenBank/DDBJ databases">
        <title>Chromosome-scale reference genome and RAD-based genetic map of yellow starthistle (Centaurea solstitialis) reveal putative structural variation and QTLs associated with invader traits.</title>
        <authorList>
            <person name="Reatini B."/>
            <person name="Cang F.A."/>
            <person name="Jiang Q."/>
            <person name="Mckibben M.T.W."/>
            <person name="Barker M.S."/>
            <person name="Rieseberg L.H."/>
            <person name="Dlugosch K.M."/>
        </authorList>
    </citation>
    <scope>NUCLEOTIDE SEQUENCE</scope>
    <source>
        <strain evidence="8">CAN-66</strain>
        <tissue evidence="8">Leaf</tissue>
    </source>
</reference>
<dbReference type="GO" id="GO:0005874">
    <property type="term" value="C:microtubule"/>
    <property type="evidence" value="ECO:0007669"/>
    <property type="project" value="UniProtKB-KW"/>
</dbReference>
<dbReference type="GO" id="GO:0005524">
    <property type="term" value="F:ATP binding"/>
    <property type="evidence" value="ECO:0007669"/>
    <property type="project" value="UniProtKB-UniRule"/>
</dbReference>
<dbReference type="InterPro" id="IPR027640">
    <property type="entry name" value="Kinesin-like_fam"/>
</dbReference>
<evidence type="ECO:0000256" key="1">
    <source>
        <dbReference type="ARBA" id="ARBA00022701"/>
    </source>
</evidence>
<feature type="binding site" evidence="5">
    <location>
        <begin position="48"/>
        <end position="55"/>
    </location>
    <ligand>
        <name>ATP</name>
        <dbReference type="ChEBI" id="CHEBI:30616"/>
    </ligand>
</feature>
<keyword evidence="6" id="KW-1133">Transmembrane helix</keyword>
<evidence type="ECO:0000256" key="4">
    <source>
        <dbReference type="ARBA" id="ARBA00023175"/>
    </source>
</evidence>
<dbReference type="PANTHER" id="PTHR47972:SF45">
    <property type="entry name" value="PROTEIN CLARET SEGREGATIONAL"/>
    <property type="match status" value="1"/>
</dbReference>
<dbReference type="InterPro" id="IPR001752">
    <property type="entry name" value="Kinesin_motor_dom"/>
</dbReference>
<accession>A0AA38S7C9</accession>
<dbReference type="GO" id="GO:0003777">
    <property type="term" value="F:microtubule motor activity"/>
    <property type="evidence" value="ECO:0007669"/>
    <property type="project" value="InterPro"/>
</dbReference>
<keyword evidence="6" id="KW-0472">Membrane</keyword>
<evidence type="ECO:0000256" key="3">
    <source>
        <dbReference type="ARBA" id="ARBA00022840"/>
    </source>
</evidence>
<dbReference type="AlphaFoldDB" id="A0AA38S7C9"/>
<sequence length="178" mass="19724">MQRLGHGRGFTFDKVFAHDASQQEVFTEISQLVQSAVDGYKVCIFAYGQTGSGKTYTMMGIPEAPQQEGIIPRSLKQVFQTSEALAGLGWKFKMQASMLEIYNETIRDLLSPRSGIGSASKQYARDLLLSPRSEIAVAGSSMLSDTMPMATLLFLISPLLMYAILRKSPIFFSRLHTE</sequence>
<dbReference type="InterPro" id="IPR027417">
    <property type="entry name" value="P-loop_NTPase"/>
</dbReference>
<dbReference type="SMART" id="SM00129">
    <property type="entry name" value="KISc"/>
    <property type="match status" value="1"/>
</dbReference>
<keyword evidence="1" id="KW-0493">Microtubule</keyword>
<dbReference type="Pfam" id="PF00225">
    <property type="entry name" value="Kinesin"/>
    <property type="match status" value="1"/>
</dbReference>
<gene>
    <name evidence="8" type="ORF">OSB04_029881</name>
</gene>
<dbReference type="InterPro" id="IPR036961">
    <property type="entry name" value="Kinesin_motor_dom_sf"/>
</dbReference>
<feature type="domain" description="Kinesin motor" evidence="7">
    <location>
        <begin position="1"/>
        <end position="178"/>
    </location>
</feature>